<protein>
    <submittedName>
        <fullName evidence="2">PHP domain-containing protein</fullName>
    </submittedName>
</protein>
<dbReference type="Pfam" id="PF02811">
    <property type="entry name" value="PHP"/>
    <property type="match status" value="1"/>
</dbReference>
<keyword evidence="3" id="KW-1185">Reference proteome</keyword>
<dbReference type="Gene3D" id="3.20.20.140">
    <property type="entry name" value="Metal-dependent hydrolases"/>
    <property type="match status" value="1"/>
</dbReference>
<dbReference type="GO" id="GO:0042578">
    <property type="term" value="F:phosphoric ester hydrolase activity"/>
    <property type="evidence" value="ECO:0007669"/>
    <property type="project" value="TreeGrafter"/>
</dbReference>
<dbReference type="InterPro" id="IPR003141">
    <property type="entry name" value="Pol/His_phosphatase_N"/>
</dbReference>
<sequence>MITSLIDLHTHSLLSDGVLLPSELVRRAQVNGVTAIAVTDHVDHSNISYVIEGLTRVAGEINRYWNIRVIPGVEITHVPLECFKDLVSFARLKGVEIVVAHGESPVEPVIKGTNRVAIEAGVDILAHPGHLLEEDAILARDRGVYLEITARSGHSATNAHVFSIAEKTHAKLVFNTDAHTPADLLTKESREKILNELRANEKQKIEIIKNAEEFLNKIAVARSRFL</sequence>
<dbReference type="GO" id="GO:0008270">
    <property type="term" value="F:zinc ion binding"/>
    <property type="evidence" value="ECO:0007669"/>
    <property type="project" value="TreeGrafter"/>
</dbReference>
<dbReference type="GO" id="GO:0005829">
    <property type="term" value="C:cytosol"/>
    <property type="evidence" value="ECO:0007669"/>
    <property type="project" value="TreeGrafter"/>
</dbReference>
<dbReference type="InterPro" id="IPR016195">
    <property type="entry name" value="Pol/histidinol_Pase-like"/>
</dbReference>
<dbReference type="AlphaFoldDB" id="A0A0F0CSJ5"/>
<dbReference type="PANTHER" id="PTHR36928:SF1">
    <property type="entry name" value="PHOSPHATASE YCDX-RELATED"/>
    <property type="match status" value="1"/>
</dbReference>
<organism evidence="2 3">
    <name type="scientific">Candidatus Omnitrophus magneticus</name>
    <dbReference type="NCBI Taxonomy" id="1609969"/>
    <lineage>
        <taxon>Bacteria</taxon>
        <taxon>Pseudomonadati</taxon>
        <taxon>Candidatus Omnitrophota</taxon>
        <taxon>Candidatus Omnitrophus</taxon>
    </lineage>
</organism>
<reference evidence="2 3" key="1">
    <citation type="submission" date="2015-02" db="EMBL/GenBank/DDBJ databases">
        <title>Single-cell genomics of uncultivated deep-branching MTB reveals a conserved set of magnetosome genes.</title>
        <authorList>
            <person name="Kolinko S."/>
            <person name="Richter M."/>
            <person name="Glockner F.O."/>
            <person name="Brachmann A."/>
            <person name="Schuler D."/>
        </authorList>
    </citation>
    <scope>NUCLEOTIDE SEQUENCE [LARGE SCALE GENOMIC DNA]</scope>
    <source>
        <strain evidence="2">SKK-01</strain>
    </source>
</reference>
<evidence type="ECO:0000313" key="2">
    <source>
        <dbReference type="EMBL" id="KJJ84501.1"/>
    </source>
</evidence>
<dbReference type="InterPro" id="IPR004013">
    <property type="entry name" value="PHP_dom"/>
</dbReference>
<dbReference type="PATRIC" id="fig|1609969.3.peg.1728"/>
<dbReference type="NCBIfam" id="NF004981">
    <property type="entry name" value="PRK06361.1"/>
    <property type="match status" value="1"/>
</dbReference>
<dbReference type="InterPro" id="IPR050243">
    <property type="entry name" value="PHP_phosphatase"/>
</dbReference>
<evidence type="ECO:0000313" key="3">
    <source>
        <dbReference type="Proteomes" id="UP000033428"/>
    </source>
</evidence>
<dbReference type="Proteomes" id="UP000033428">
    <property type="component" value="Unassembled WGS sequence"/>
</dbReference>
<proteinExistence type="predicted"/>
<feature type="domain" description="Polymerase/histidinol phosphatase N-terminal" evidence="1">
    <location>
        <begin position="6"/>
        <end position="79"/>
    </location>
</feature>
<accession>A0A0F0CSJ5</accession>
<dbReference type="SUPFAM" id="SSF89550">
    <property type="entry name" value="PHP domain-like"/>
    <property type="match status" value="1"/>
</dbReference>
<gene>
    <name evidence="2" type="ORF">OMAG_001605</name>
</gene>
<dbReference type="PANTHER" id="PTHR36928">
    <property type="entry name" value="PHOSPHATASE YCDX-RELATED"/>
    <property type="match status" value="1"/>
</dbReference>
<dbReference type="EMBL" id="JYNY01000341">
    <property type="protein sequence ID" value="KJJ84501.1"/>
    <property type="molecule type" value="Genomic_DNA"/>
</dbReference>
<evidence type="ECO:0000259" key="1">
    <source>
        <dbReference type="SMART" id="SM00481"/>
    </source>
</evidence>
<comment type="caution">
    <text evidence="2">The sequence shown here is derived from an EMBL/GenBank/DDBJ whole genome shotgun (WGS) entry which is preliminary data.</text>
</comment>
<name>A0A0F0CSJ5_9BACT</name>
<dbReference type="SMART" id="SM00481">
    <property type="entry name" value="POLIIIAc"/>
    <property type="match status" value="1"/>
</dbReference>